<evidence type="ECO:0000313" key="2">
    <source>
        <dbReference type="Proteomes" id="UP000677082"/>
    </source>
</evidence>
<comment type="caution">
    <text evidence="1">The sequence shown here is derived from an EMBL/GenBank/DDBJ whole genome shotgun (WGS) entry which is preliminary data.</text>
</comment>
<dbReference type="RefSeq" id="WP_213005665.1">
    <property type="nucleotide sequence ID" value="NZ_BOQN01000018.1"/>
</dbReference>
<protein>
    <submittedName>
        <fullName evidence="1">Uncharacterized protein</fullName>
    </submittedName>
</protein>
<proteinExistence type="predicted"/>
<dbReference type="AlphaFoldDB" id="A0A919T7W6"/>
<dbReference type="EMBL" id="BOQN01000018">
    <property type="protein sequence ID" value="GIM89701.1"/>
    <property type="molecule type" value="Genomic_DNA"/>
</dbReference>
<sequence length="128" mass="15052">MGTNYYLREHPCGSCGRSDELHVGKSSGGWSFGFRGYRHDPDDDRYSPTGYPVLSRDDWRKVFTDKPGRLVDEYGREVENPIEWLDALQPPDLKQQRWEGSNMGSYWRPDARDWRDTEGFRFYDGDFS</sequence>
<gene>
    <name evidence="1" type="ORF">Ato02nite_014940</name>
</gene>
<keyword evidence="2" id="KW-1185">Reference proteome</keyword>
<accession>A0A919T7W6</accession>
<evidence type="ECO:0000313" key="1">
    <source>
        <dbReference type="EMBL" id="GIM89701.1"/>
    </source>
</evidence>
<organism evidence="1 2">
    <name type="scientific">Paractinoplanes toevensis</name>
    <dbReference type="NCBI Taxonomy" id="571911"/>
    <lineage>
        <taxon>Bacteria</taxon>
        <taxon>Bacillati</taxon>
        <taxon>Actinomycetota</taxon>
        <taxon>Actinomycetes</taxon>
        <taxon>Micromonosporales</taxon>
        <taxon>Micromonosporaceae</taxon>
        <taxon>Paractinoplanes</taxon>
    </lineage>
</organism>
<name>A0A919T7W6_9ACTN</name>
<reference evidence="1 2" key="1">
    <citation type="submission" date="2021-03" db="EMBL/GenBank/DDBJ databases">
        <title>Whole genome shotgun sequence of Actinoplanes toevensis NBRC 105298.</title>
        <authorList>
            <person name="Komaki H."/>
            <person name="Tamura T."/>
        </authorList>
    </citation>
    <scope>NUCLEOTIDE SEQUENCE [LARGE SCALE GENOMIC DNA]</scope>
    <source>
        <strain evidence="1 2">NBRC 105298</strain>
    </source>
</reference>
<dbReference type="Proteomes" id="UP000677082">
    <property type="component" value="Unassembled WGS sequence"/>
</dbReference>